<dbReference type="Pfam" id="PF17930">
    <property type="entry name" value="LpxI_N"/>
    <property type="match status" value="1"/>
</dbReference>
<feature type="domain" description="LpxI N-terminal" evidence="2">
    <location>
        <begin position="13"/>
        <end position="142"/>
    </location>
</feature>
<evidence type="ECO:0000259" key="2">
    <source>
        <dbReference type="Pfam" id="PF17930"/>
    </source>
</evidence>
<evidence type="ECO:0000259" key="1">
    <source>
        <dbReference type="Pfam" id="PF06230"/>
    </source>
</evidence>
<protein>
    <submittedName>
        <fullName evidence="3">UDP-2,3-diacylglucosamine diphosphatase LpxI</fullName>
        <ecNumber evidence="3">3.6.1.54</ecNumber>
    </submittedName>
</protein>
<dbReference type="AlphaFoldDB" id="A0A7X5J7S1"/>
<dbReference type="GO" id="GO:0016787">
    <property type="term" value="F:hydrolase activity"/>
    <property type="evidence" value="ECO:0007669"/>
    <property type="project" value="UniProtKB-KW"/>
</dbReference>
<keyword evidence="4" id="KW-1185">Reference proteome</keyword>
<organism evidence="3 4">
    <name type="scientific">Pannonibacter tanglangensis</name>
    <dbReference type="NCBI Taxonomy" id="2750084"/>
    <lineage>
        <taxon>Bacteria</taxon>
        <taxon>Pseudomonadati</taxon>
        <taxon>Pseudomonadota</taxon>
        <taxon>Alphaproteobacteria</taxon>
        <taxon>Hyphomicrobiales</taxon>
        <taxon>Stappiaceae</taxon>
        <taxon>Pannonibacter</taxon>
    </lineage>
</organism>
<dbReference type="Pfam" id="PF06230">
    <property type="entry name" value="LpxI_C"/>
    <property type="match status" value="1"/>
</dbReference>
<sequence>MTAPAAGGSRAPLGLIAGGGGLPLEILADLKRRGEPVVPIAIKDETLPQFRAEALHELGWGQIGQLFKVLHAAGCDRVILIGSVTRRPDFTSILGDLGTMRRLPAILKAMVGGDDSLLTRVIRIFEAENLTVVGVADVAPGLLAPTGPMGEAMPAGDQITDMQLASRAVRRLGELDIGQAAVAVGGRVIALEGAEGTDAMLQRCAELKANGRVRVKGMAGVLVKAAKPGQDLRVDLPTIGPRTIELARAAGLAGIAVEAGRALVAERETTLAAARQAGLFLHGLAPLAELETDT</sequence>
<proteinExistence type="predicted"/>
<accession>A0A7X5J7S1</accession>
<dbReference type="InterPro" id="IPR041255">
    <property type="entry name" value="LpxI_N"/>
</dbReference>
<dbReference type="RefSeq" id="WP_161708193.1">
    <property type="nucleotide sequence ID" value="NZ_JAABLQ010000001.1"/>
</dbReference>
<evidence type="ECO:0000313" key="3">
    <source>
        <dbReference type="EMBL" id="NBN77969.1"/>
    </source>
</evidence>
<reference evidence="4" key="1">
    <citation type="submission" date="2020-01" db="EMBL/GenBank/DDBJ databases">
        <authorList>
            <person name="Fang Y."/>
            <person name="Sun R."/>
            <person name="Nie L."/>
            <person name="He J."/>
            <person name="Hao L."/>
            <person name="Wang L."/>
            <person name="Su S."/>
            <person name="Lv E."/>
            <person name="Zhang Z."/>
            <person name="Xie R."/>
            <person name="Liu H."/>
        </authorList>
    </citation>
    <scope>NUCLEOTIDE SEQUENCE [LARGE SCALE GENOMIC DNA]</scope>
    <source>
        <strain evidence="4">XCT-53</strain>
    </source>
</reference>
<feature type="domain" description="LpxI C-terminal" evidence="1">
    <location>
        <begin position="146"/>
        <end position="281"/>
    </location>
</feature>
<dbReference type="PANTHER" id="PTHR39962:SF1">
    <property type="entry name" value="LPXI FAMILY PROTEIN"/>
    <property type="match status" value="1"/>
</dbReference>
<dbReference type="Proteomes" id="UP000586722">
    <property type="component" value="Unassembled WGS sequence"/>
</dbReference>
<dbReference type="Gene3D" id="3.40.140.80">
    <property type="match status" value="1"/>
</dbReference>
<dbReference type="PANTHER" id="PTHR39962">
    <property type="entry name" value="BLL4848 PROTEIN"/>
    <property type="match status" value="1"/>
</dbReference>
<keyword evidence="3" id="KW-0378">Hydrolase</keyword>
<dbReference type="EC" id="3.6.1.54" evidence="3"/>
<gene>
    <name evidence="3" type="primary">lpxI</name>
    <name evidence="3" type="ORF">GWI72_06765</name>
</gene>
<dbReference type="Gene3D" id="3.40.50.20">
    <property type="match status" value="1"/>
</dbReference>
<dbReference type="InterPro" id="IPR053174">
    <property type="entry name" value="LpxI"/>
</dbReference>
<dbReference type="EMBL" id="JAABLQ010000001">
    <property type="protein sequence ID" value="NBN77969.1"/>
    <property type="molecule type" value="Genomic_DNA"/>
</dbReference>
<comment type="caution">
    <text evidence="3">The sequence shown here is derived from an EMBL/GenBank/DDBJ whole genome shotgun (WGS) entry which is preliminary data.</text>
</comment>
<evidence type="ECO:0000313" key="4">
    <source>
        <dbReference type="Proteomes" id="UP000586722"/>
    </source>
</evidence>
<name>A0A7X5J7S1_9HYPH</name>
<dbReference type="InterPro" id="IPR010415">
    <property type="entry name" value="LpxI_C"/>
</dbReference>
<dbReference type="InterPro" id="IPR043167">
    <property type="entry name" value="LpxI_C_sf"/>
</dbReference>